<proteinExistence type="inferred from homology"/>
<evidence type="ECO:0000256" key="3">
    <source>
        <dbReference type="ARBA" id="ARBA00022525"/>
    </source>
</evidence>
<keyword evidence="12" id="KW-1185">Reference proteome</keyword>
<dbReference type="InterPro" id="IPR001461">
    <property type="entry name" value="Aspartic_peptidase_A1"/>
</dbReference>
<keyword evidence="3" id="KW-0964">Secreted</keyword>
<keyword evidence="9" id="KW-0325">Glycoprotein</keyword>
<comment type="subcellular location">
    <subcellularLocation>
        <location evidence="1">Secreted</location>
    </subcellularLocation>
</comment>
<dbReference type="PROSITE" id="PS51767">
    <property type="entry name" value="PEPTIDASE_A1"/>
    <property type="match status" value="1"/>
</dbReference>
<dbReference type="FunFam" id="2.40.70.10:FF:000058">
    <property type="entry name" value="ASpartyl Protease"/>
    <property type="match status" value="1"/>
</dbReference>
<evidence type="ECO:0000259" key="11">
    <source>
        <dbReference type="PROSITE" id="PS51767"/>
    </source>
</evidence>
<organism evidence="12 13">
    <name type="scientific">Acrobeloides nanus</name>
    <dbReference type="NCBI Taxonomy" id="290746"/>
    <lineage>
        <taxon>Eukaryota</taxon>
        <taxon>Metazoa</taxon>
        <taxon>Ecdysozoa</taxon>
        <taxon>Nematoda</taxon>
        <taxon>Chromadorea</taxon>
        <taxon>Rhabditida</taxon>
        <taxon>Tylenchina</taxon>
        <taxon>Cephalobomorpha</taxon>
        <taxon>Cephaloboidea</taxon>
        <taxon>Cephalobidae</taxon>
        <taxon>Acrobeloides</taxon>
    </lineage>
</organism>
<sequence length="219" mass="23577">MKPILALCLALFLVAIHAAALPKKSLQLKMYKSSQKAVKPSKGSNAAGEVGGLLTLGTIDTQNCDSNVNYAPLTSLTSWQFSVSAFSVGSYQKTKTMQVYVDSIEEYLGAPTDDLNAILNATNAVIDPESHLYTLPCNSTGLPDLKFTINKQVYSVSPKEYVTDLLSENGMCVLAIFNNGNGFGGPAWVLGEPFMRSYCNIFDVGNKQIGFANVKQSSL</sequence>
<dbReference type="InterPro" id="IPR021109">
    <property type="entry name" value="Peptidase_aspartic_dom_sf"/>
</dbReference>
<dbReference type="GO" id="GO:0004190">
    <property type="term" value="F:aspartic-type endopeptidase activity"/>
    <property type="evidence" value="ECO:0007669"/>
    <property type="project" value="UniProtKB-KW"/>
</dbReference>
<evidence type="ECO:0000256" key="4">
    <source>
        <dbReference type="ARBA" id="ARBA00022670"/>
    </source>
</evidence>
<dbReference type="CDD" id="cd05471">
    <property type="entry name" value="pepsin_like"/>
    <property type="match status" value="1"/>
</dbReference>
<feature type="chain" id="PRO_5036732929" evidence="10">
    <location>
        <begin position="21"/>
        <end position="219"/>
    </location>
</feature>
<evidence type="ECO:0000313" key="12">
    <source>
        <dbReference type="Proteomes" id="UP000887540"/>
    </source>
</evidence>
<dbReference type="GO" id="GO:0005764">
    <property type="term" value="C:lysosome"/>
    <property type="evidence" value="ECO:0007669"/>
    <property type="project" value="TreeGrafter"/>
</dbReference>
<dbReference type="InterPro" id="IPR033121">
    <property type="entry name" value="PEPTIDASE_A1"/>
</dbReference>
<keyword evidence="6" id="KW-0064">Aspartyl protease</keyword>
<keyword evidence="7" id="KW-0378">Hydrolase</keyword>
<evidence type="ECO:0000256" key="10">
    <source>
        <dbReference type="SAM" id="SignalP"/>
    </source>
</evidence>
<evidence type="ECO:0000256" key="5">
    <source>
        <dbReference type="ARBA" id="ARBA00022729"/>
    </source>
</evidence>
<evidence type="ECO:0000313" key="13">
    <source>
        <dbReference type="WBParaSite" id="ACRNAN_scaffold7242.g19524.t1"/>
    </source>
</evidence>
<evidence type="ECO:0000256" key="6">
    <source>
        <dbReference type="ARBA" id="ARBA00022750"/>
    </source>
</evidence>
<dbReference type="InterPro" id="IPR034164">
    <property type="entry name" value="Pepsin-like_dom"/>
</dbReference>
<dbReference type="SUPFAM" id="SSF50630">
    <property type="entry name" value="Acid proteases"/>
    <property type="match status" value="1"/>
</dbReference>
<evidence type="ECO:0000256" key="2">
    <source>
        <dbReference type="ARBA" id="ARBA00007447"/>
    </source>
</evidence>
<reference evidence="13" key="1">
    <citation type="submission" date="2022-11" db="UniProtKB">
        <authorList>
            <consortium name="WormBaseParasite"/>
        </authorList>
    </citation>
    <scope>IDENTIFICATION</scope>
</reference>
<keyword evidence="5 10" id="KW-0732">Signal</keyword>
<dbReference type="Proteomes" id="UP000887540">
    <property type="component" value="Unplaced"/>
</dbReference>
<evidence type="ECO:0000256" key="8">
    <source>
        <dbReference type="ARBA" id="ARBA00023157"/>
    </source>
</evidence>
<keyword evidence="4" id="KW-0645">Protease</keyword>
<dbReference type="PANTHER" id="PTHR47966">
    <property type="entry name" value="BETA-SITE APP-CLEAVING ENZYME, ISOFORM A-RELATED"/>
    <property type="match status" value="1"/>
</dbReference>
<accession>A0A914EEN5</accession>
<dbReference type="Gene3D" id="2.40.70.10">
    <property type="entry name" value="Acid Proteases"/>
    <property type="match status" value="1"/>
</dbReference>
<protein>
    <submittedName>
        <fullName evidence="13">Peptidase A1 domain-containing protein</fullName>
    </submittedName>
</protein>
<evidence type="ECO:0000256" key="1">
    <source>
        <dbReference type="ARBA" id="ARBA00004613"/>
    </source>
</evidence>
<dbReference type="AlphaFoldDB" id="A0A914EEN5"/>
<dbReference type="Pfam" id="PF00026">
    <property type="entry name" value="Asp"/>
    <property type="match status" value="1"/>
</dbReference>
<evidence type="ECO:0000256" key="7">
    <source>
        <dbReference type="ARBA" id="ARBA00022801"/>
    </source>
</evidence>
<keyword evidence="8" id="KW-1015">Disulfide bond</keyword>
<feature type="domain" description="Peptidase A1" evidence="11">
    <location>
        <begin position="1"/>
        <end position="212"/>
    </location>
</feature>
<dbReference type="WBParaSite" id="ACRNAN_scaffold7242.g19524.t1">
    <property type="protein sequence ID" value="ACRNAN_scaffold7242.g19524.t1"/>
    <property type="gene ID" value="ACRNAN_scaffold7242.g19524"/>
</dbReference>
<name>A0A914EEN5_9BILA</name>
<feature type="signal peptide" evidence="10">
    <location>
        <begin position="1"/>
        <end position="20"/>
    </location>
</feature>
<comment type="similarity">
    <text evidence="2">Belongs to the peptidase A1 family.</text>
</comment>
<dbReference type="PANTHER" id="PTHR47966:SF8">
    <property type="entry name" value="ASPARTIC PROTEASE 1-RELATED"/>
    <property type="match status" value="1"/>
</dbReference>
<dbReference type="GO" id="GO:0005576">
    <property type="term" value="C:extracellular region"/>
    <property type="evidence" value="ECO:0007669"/>
    <property type="project" value="UniProtKB-SubCell"/>
</dbReference>
<dbReference type="GO" id="GO:0006508">
    <property type="term" value="P:proteolysis"/>
    <property type="evidence" value="ECO:0007669"/>
    <property type="project" value="UniProtKB-KW"/>
</dbReference>
<evidence type="ECO:0000256" key="9">
    <source>
        <dbReference type="ARBA" id="ARBA00023180"/>
    </source>
</evidence>